<evidence type="ECO:0000313" key="1">
    <source>
        <dbReference type="EMBL" id="MRH19522.1"/>
    </source>
</evidence>
<keyword evidence="2" id="KW-1185">Reference proteome</keyword>
<accession>A0A844BEL2</accession>
<organism evidence="1 2">
    <name type="scientific">Rhodovulum strictum</name>
    <dbReference type="NCBI Taxonomy" id="58314"/>
    <lineage>
        <taxon>Bacteria</taxon>
        <taxon>Pseudomonadati</taxon>
        <taxon>Pseudomonadota</taxon>
        <taxon>Alphaproteobacteria</taxon>
        <taxon>Rhodobacterales</taxon>
        <taxon>Paracoccaceae</taxon>
        <taxon>Rhodovulum</taxon>
    </lineage>
</organism>
<protein>
    <submittedName>
        <fullName evidence="1">Uncharacterized protein</fullName>
    </submittedName>
</protein>
<evidence type="ECO:0000313" key="2">
    <source>
        <dbReference type="Proteomes" id="UP000466730"/>
    </source>
</evidence>
<dbReference type="AlphaFoldDB" id="A0A844BEL2"/>
<reference evidence="1 2" key="1">
    <citation type="submission" date="2019-11" db="EMBL/GenBank/DDBJ databases">
        <title>Draft Whole-Genome sequence of the marine photosynthetic bacterium Rhodovulum strictum DSM 11289.</title>
        <authorList>
            <person name="Kyndt J.A."/>
            <person name="Meyer T.E."/>
        </authorList>
    </citation>
    <scope>NUCLEOTIDE SEQUENCE [LARGE SCALE GENOMIC DNA]</scope>
    <source>
        <strain evidence="1 2">DSM 11289</strain>
    </source>
</reference>
<dbReference type="OrthoDB" id="7865062at2"/>
<comment type="caution">
    <text evidence="1">The sequence shown here is derived from an EMBL/GenBank/DDBJ whole genome shotgun (WGS) entry which is preliminary data.</text>
</comment>
<name>A0A844BEL2_9RHOB</name>
<sequence>MSGLDRLNNKLAKLKGSDAGQIVTDATDGIVSVLLTEIEETILPREMVLTNETGDRFVLLVAGRRLLALGGPGVDDPGPASGDDAAAQIVAAFQGPFRRFLDRAREISIDAGRPHDRIDATTIGCSVEALGAALAGPGQGPQGDPVAAALDLALAGLRLAGDEIVARSGDAPALARLERFAATGAAGLAGVVGGDGDAPSCLFLSGTGQGGAILARVAFRGEAALILAPAEARADLIALCR</sequence>
<dbReference type="RefSeq" id="WP_153746839.1">
    <property type="nucleotide sequence ID" value="NZ_BAAADI010000002.1"/>
</dbReference>
<gene>
    <name evidence="1" type="ORF">GH815_00850</name>
</gene>
<proteinExistence type="predicted"/>
<dbReference type="EMBL" id="WJPO01000001">
    <property type="protein sequence ID" value="MRH19522.1"/>
    <property type="molecule type" value="Genomic_DNA"/>
</dbReference>
<dbReference type="Proteomes" id="UP000466730">
    <property type="component" value="Unassembled WGS sequence"/>
</dbReference>